<evidence type="ECO:0008006" key="5">
    <source>
        <dbReference type="Google" id="ProtNLM"/>
    </source>
</evidence>
<keyword evidence="4" id="KW-1185">Reference proteome</keyword>
<dbReference type="PANTHER" id="PTHR15157:SF5">
    <property type="entry name" value="UV RADIATION RESISTANCE-ASSOCIATED GENE PROTEIN"/>
    <property type="match status" value="1"/>
</dbReference>
<dbReference type="GO" id="GO:0035493">
    <property type="term" value="P:SNARE complex assembly"/>
    <property type="evidence" value="ECO:0007669"/>
    <property type="project" value="TreeGrafter"/>
</dbReference>
<evidence type="ECO:0000313" key="4">
    <source>
        <dbReference type="Proteomes" id="UP001445335"/>
    </source>
</evidence>
<feature type="compositionally biased region" description="Low complexity" evidence="2">
    <location>
        <begin position="366"/>
        <end position="380"/>
    </location>
</feature>
<evidence type="ECO:0000256" key="1">
    <source>
        <dbReference type="ARBA" id="ARBA00023054"/>
    </source>
</evidence>
<dbReference type="PANTHER" id="PTHR15157">
    <property type="entry name" value="UV RADIATION RESISTANCE-ASSOCIATED GENE PROTEIN"/>
    <property type="match status" value="1"/>
</dbReference>
<dbReference type="GO" id="GO:0000323">
    <property type="term" value="C:lytic vacuole"/>
    <property type="evidence" value="ECO:0007669"/>
    <property type="project" value="TreeGrafter"/>
</dbReference>
<sequence>MGPPAPLAAACCEAAPCGLPPGAELIAAASVDLEWLQALPDGPAGGLAALDDAQPLPPNTLVLELGDGLYVHPRLALKPLPPQRSSSPAPGSEGACAGAPEPAGIRNCVLQSFLRRPLFTPDSAGEDAAPRAGRAVEEAEAPRVGSLAAGGRDGGLPNRAGRTVQVEAADLEAGLVALVQVQAALTAADARRCELLRALSQAVEVRAGARKQAADLAALRERGAAALQAAEAAATRAGVVRRGAARGRRVLNAQACALLAAARTLQGAERRCGGNARRLEVEVRGGRLARLQRLLVARRCGLAAALGRVYALAPRTVAEAEPPPSGYPWDAYDRLWFQALVLQRIRMPAVPDASSPAALEPPPAPASEAASDSGSRSSRTSRMREVVRMTIGGLELCADVGRHAGEAAGWGAAERAAAAAAAAGLGAAARLAALMAALLDVPLRYPIRFAGSRSSMLEHPPPAARPALWDEEQSSDGGRGVGALEFPLYCSGAETTRFAYAVFLLSKDVEQLLHAHGLSAVGPHQLLPNLHKLLAAAASASPVAASTRSS</sequence>
<evidence type="ECO:0000313" key="3">
    <source>
        <dbReference type="EMBL" id="KAK9827991.1"/>
    </source>
</evidence>
<reference evidence="3 4" key="1">
    <citation type="journal article" date="2024" name="Nat. Commun.">
        <title>Phylogenomics reveals the evolutionary origins of lichenization in chlorophyte algae.</title>
        <authorList>
            <person name="Puginier C."/>
            <person name="Libourel C."/>
            <person name="Otte J."/>
            <person name="Skaloud P."/>
            <person name="Haon M."/>
            <person name="Grisel S."/>
            <person name="Petersen M."/>
            <person name="Berrin J.G."/>
            <person name="Delaux P.M."/>
            <person name="Dal Grande F."/>
            <person name="Keller J."/>
        </authorList>
    </citation>
    <scope>NUCLEOTIDE SEQUENCE [LARGE SCALE GENOMIC DNA]</scope>
    <source>
        <strain evidence="3 4">SAG 245.80</strain>
    </source>
</reference>
<gene>
    <name evidence="3" type="ORF">WJX81_005964</name>
</gene>
<feature type="region of interest" description="Disordered" evidence="2">
    <location>
        <begin position="352"/>
        <end position="382"/>
    </location>
</feature>
<proteinExistence type="predicted"/>
<accession>A0AAW1R3I2</accession>
<evidence type="ECO:0000256" key="2">
    <source>
        <dbReference type="SAM" id="MobiDB-lite"/>
    </source>
</evidence>
<protein>
    <recommendedName>
        <fullName evidence="5">UV radiation resistance-associated gene protein</fullName>
    </recommendedName>
</protein>
<keyword evidence="1" id="KW-0175">Coiled coil</keyword>
<dbReference type="GO" id="GO:0005768">
    <property type="term" value="C:endosome"/>
    <property type="evidence" value="ECO:0007669"/>
    <property type="project" value="TreeGrafter"/>
</dbReference>
<dbReference type="GO" id="GO:0000149">
    <property type="term" value="F:SNARE binding"/>
    <property type="evidence" value="ECO:0007669"/>
    <property type="project" value="TreeGrafter"/>
</dbReference>
<dbReference type="AlphaFoldDB" id="A0AAW1R3I2"/>
<dbReference type="EMBL" id="JALJOU010000054">
    <property type="protein sequence ID" value="KAK9827991.1"/>
    <property type="molecule type" value="Genomic_DNA"/>
</dbReference>
<name>A0AAW1R3I2_9CHLO</name>
<feature type="region of interest" description="Disordered" evidence="2">
    <location>
        <begin position="121"/>
        <end position="158"/>
    </location>
</feature>
<comment type="caution">
    <text evidence="3">The sequence shown here is derived from an EMBL/GenBank/DDBJ whole genome shotgun (WGS) entry which is preliminary data.</text>
</comment>
<dbReference type="Proteomes" id="UP001445335">
    <property type="component" value="Unassembled WGS sequence"/>
</dbReference>
<organism evidence="3 4">
    <name type="scientific">Elliptochloris bilobata</name>
    <dbReference type="NCBI Taxonomy" id="381761"/>
    <lineage>
        <taxon>Eukaryota</taxon>
        <taxon>Viridiplantae</taxon>
        <taxon>Chlorophyta</taxon>
        <taxon>core chlorophytes</taxon>
        <taxon>Trebouxiophyceae</taxon>
        <taxon>Trebouxiophyceae incertae sedis</taxon>
        <taxon>Elliptochloris clade</taxon>
        <taxon>Elliptochloris</taxon>
    </lineage>
</organism>